<comment type="subcellular location">
    <subcellularLocation>
        <location evidence="1 8">Cell membrane</location>
        <topology evidence="1 8">Multi-pass membrane protein</topology>
    </subcellularLocation>
</comment>
<evidence type="ECO:0000256" key="5">
    <source>
        <dbReference type="ARBA" id="ARBA00023136"/>
    </source>
</evidence>
<dbReference type="GO" id="GO:0008049">
    <property type="term" value="P:male courtship behavior"/>
    <property type="evidence" value="ECO:0000318"/>
    <property type="project" value="GO_Central"/>
</dbReference>
<keyword evidence="2 8" id="KW-1003">Cell membrane</keyword>
<reference evidence="9 10" key="2">
    <citation type="journal article" date="2010" name="Nucleic Acids Res.">
        <title>BeetleBase in 2010: revisions to provide comprehensive genomic information for Tribolium castaneum.</title>
        <authorList>
            <person name="Kim H.S."/>
            <person name="Murphy T."/>
            <person name="Xia J."/>
            <person name="Caragea D."/>
            <person name="Park Y."/>
            <person name="Beeman R.W."/>
            <person name="Lorenzen M.D."/>
            <person name="Butcher S."/>
            <person name="Manak J.R."/>
            <person name="Brown S.J."/>
        </authorList>
    </citation>
    <scope>GENOME REANNOTATION</scope>
    <source>
        <strain evidence="9 10">Georgia GA2</strain>
    </source>
</reference>
<dbReference type="PANTHER" id="PTHR21143">
    <property type="entry name" value="INVERTEBRATE GUSTATORY RECEPTOR"/>
    <property type="match status" value="1"/>
</dbReference>
<dbReference type="Proteomes" id="UP000007266">
    <property type="component" value="Linkage group 7"/>
</dbReference>
<dbReference type="EMBL" id="KQ971355">
    <property type="protein sequence ID" value="EFA07624.1"/>
    <property type="molecule type" value="Genomic_DNA"/>
</dbReference>
<evidence type="ECO:0000313" key="10">
    <source>
        <dbReference type="Proteomes" id="UP000007266"/>
    </source>
</evidence>
<dbReference type="HOGENOM" id="CLU_753019_0_0_1"/>
<dbReference type="GO" id="GO:0005886">
    <property type="term" value="C:plasma membrane"/>
    <property type="evidence" value="ECO:0007669"/>
    <property type="project" value="UniProtKB-SubCell"/>
</dbReference>
<sequence length="384" mass="45530">MLFICLKQIRDLRDINNYVRINTNQIVTVQLVFILLTKMSLLVNTPKYLKYVYKLSGILQFSETDSSVYQRLWCLPFYGYLIYLCVNYNISEYKTKQVFLLIDKFTNLANMLMIIIYFISCHRRSNNLKNLLTEVSNFGIFNLKISKRNWSRIILLTLLLLCLCYLPIQRNGLQKTFYIYLSPNLFQCLDLLFLNDLLNPITIKFQQINRILKKQKSSILCMQQIQNLSHLHHDLVNLTTKIVNNFDVTITVALAVWFESMIETIYYLIFLTKNDTKHSYVFYFSNFTLLLLCYSWLFILIGTLANVKSETDRTSTHIHDIWNFYACNRKIDARIRNLEFVSLQLLNTKLKFTPMNLFTLDWSFCHLIMASIATYVVILVQFYI</sequence>
<feature type="transmembrane region" description="Helical" evidence="8">
    <location>
        <begin position="248"/>
        <end position="269"/>
    </location>
</feature>
<evidence type="ECO:0000256" key="2">
    <source>
        <dbReference type="ARBA" id="ARBA00022475"/>
    </source>
</evidence>
<keyword evidence="4 8" id="KW-1133">Transmembrane helix</keyword>
<dbReference type="PhylomeDB" id="D6WTL8"/>
<keyword evidence="7 8" id="KW-0807">Transducer</keyword>
<dbReference type="GO" id="GO:0030425">
    <property type="term" value="C:dendrite"/>
    <property type="evidence" value="ECO:0000318"/>
    <property type="project" value="GO_Central"/>
</dbReference>
<evidence type="ECO:0000256" key="7">
    <source>
        <dbReference type="ARBA" id="ARBA00023224"/>
    </source>
</evidence>
<proteinExistence type="inferred from homology"/>
<feature type="transmembrane region" description="Helical" evidence="8">
    <location>
        <begin position="98"/>
        <end position="119"/>
    </location>
</feature>
<dbReference type="GO" id="GO:0007165">
    <property type="term" value="P:signal transduction"/>
    <property type="evidence" value="ECO:0007669"/>
    <property type="project" value="UniProtKB-KW"/>
</dbReference>
<feature type="transmembrane region" description="Helical" evidence="8">
    <location>
        <begin position="177"/>
        <end position="194"/>
    </location>
</feature>
<name>D6WTL8_TRICA</name>
<dbReference type="InterPro" id="IPR013604">
    <property type="entry name" value="7TM_chemorcpt"/>
</dbReference>
<dbReference type="GO" id="GO:0007635">
    <property type="term" value="P:chemosensory behavior"/>
    <property type="evidence" value="ECO:0000318"/>
    <property type="project" value="GO_Central"/>
</dbReference>
<keyword evidence="10" id="KW-1185">Reference proteome</keyword>
<feature type="transmembrane region" description="Helical" evidence="8">
    <location>
        <begin position="150"/>
        <end position="168"/>
    </location>
</feature>
<dbReference type="InParanoid" id="D6WTL8"/>
<keyword evidence="3 8" id="KW-0812">Transmembrane</keyword>
<evidence type="ECO:0000256" key="1">
    <source>
        <dbReference type="ARBA" id="ARBA00004651"/>
    </source>
</evidence>
<comment type="function">
    <text evidence="8">Gustatory receptor which mediates acceptance or avoidance behavior, depending on its substrates.</text>
</comment>
<feature type="transmembrane region" description="Helical" evidence="8">
    <location>
        <begin position="21"/>
        <end position="43"/>
    </location>
</feature>
<comment type="caution">
    <text evidence="8">Lacks conserved residue(s) required for the propagation of feature annotation.</text>
</comment>
<reference evidence="9 10" key="1">
    <citation type="journal article" date="2008" name="Nature">
        <title>The genome of the model beetle and pest Tribolium castaneum.</title>
        <authorList>
            <consortium name="Tribolium Genome Sequencing Consortium"/>
            <person name="Richards S."/>
            <person name="Gibbs R.A."/>
            <person name="Weinstock G.M."/>
            <person name="Brown S.J."/>
            <person name="Denell R."/>
            <person name="Beeman R.W."/>
            <person name="Gibbs R."/>
            <person name="Beeman R.W."/>
            <person name="Brown S.J."/>
            <person name="Bucher G."/>
            <person name="Friedrich M."/>
            <person name="Grimmelikhuijzen C.J."/>
            <person name="Klingler M."/>
            <person name="Lorenzen M."/>
            <person name="Richards S."/>
            <person name="Roth S."/>
            <person name="Schroder R."/>
            <person name="Tautz D."/>
            <person name="Zdobnov E.M."/>
            <person name="Muzny D."/>
            <person name="Gibbs R.A."/>
            <person name="Weinstock G.M."/>
            <person name="Attaway T."/>
            <person name="Bell S."/>
            <person name="Buhay C.J."/>
            <person name="Chandrabose M.N."/>
            <person name="Chavez D."/>
            <person name="Clerk-Blankenburg K.P."/>
            <person name="Cree A."/>
            <person name="Dao M."/>
            <person name="Davis C."/>
            <person name="Chacko J."/>
            <person name="Dinh H."/>
            <person name="Dugan-Rocha S."/>
            <person name="Fowler G."/>
            <person name="Garner T.T."/>
            <person name="Garnes J."/>
            <person name="Gnirke A."/>
            <person name="Hawes A."/>
            <person name="Hernandez J."/>
            <person name="Hines S."/>
            <person name="Holder M."/>
            <person name="Hume J."/>
            <person name="Jhangiani S.N."/>
            <person name="Joshi V."/>
            <person name="Khan Z.M."/>
            <person name="Jackson L."/>
            <person name="Kovar C."/>
            <person name="Kowis A."/>
            <person name="Lee S."/>
            <person name="Lewis L.R."/>
            <person name="Margolis J."/>
            <person name="Morgan M."/>
            <person name="Nazareth L.V."/>
            <person name="Nguyen N."/>
            <person name="Okwuonu G."/>
            <person name="Parker D."/>
            <person name="Richards S."/>
            <person name="Ruiz S.J."/>
            <person name="Santibanez J."/>
            <person name="Savard J."/>
            <person name="Scherer S.E."/>
            <person name="Schneider B."/>
            <person name="Sodergren E."/>
            <person name="Tautz D."/>
            <person name="Vattahil S."/>
            <person name="Villasana D."/>
            <person name="White C.S."/>
            <person name="Wright R."/>
            <person name="Park Y."/>
            <person name="Beeman R.W."/>
            <person name="Lord J."/>
            <person name="Oppert B."/>
            <person name="Lorenzen M."/>
            <person name="Brown S."/>
            <person name="Wang L."/>
            <person name="Savard J."/>
            <person name="Tautz D."/>
            <person name="Richards S."/>
            <person name="Weinstock G."/>
            <person name="Gibbs R.A."/>
            <person name="Liu Y."/>
            <person name="Worley K."/>
            <person name="Weinstock G."/>
            <person name="Elsik C.G."/>
            <person name="Reese J.T."/>
            <person name="Elhaik E."/>
            <person name="Landan G."/>
            <person name="Graur D."/>
            <person name="Arensburger P."/>
            <person name="Atkinson P."/>
            <person name="Beeman R.W."/>
            <person name="Beidler J."/>
            <person name="Brown S.J."/>
            <person name="Demuth J.P."/>
            <person name="Drury D.W."/>
            <person name="Du Y.Z."/>
            <person name="Fujiwara H."/>
            <person name="Lorenzen M."/>
            <person name="Maselli V."/>
            <person name="Osanai M."/>
            <person name="Park Y."/>
            <person name="Robertson H.M."/>
            <person name="Tu Z."/>
            <person name="Wang J.J."/>
            <person name="Wang S."/>
            <person name="Richards S."/>
            <person name="Song H."/>
            <person name="Zhang L."/>
            <person name="Sodergren E."/>
            <person name="Werner D."/>
            <person name="Stanke M."/>
            <person name="Morgenstern B."/>
            <person name="Solovyev V."/>
            <person name="Kosarev P."/>
            <person name="Brown G."/>
            <person name="Chen H.C."/>
            <person name="Ermolaeva O."/>
            <person name="Hlavina W."/>
            <person name="Kapustin Y."/>
            <person name="Kiryutin B."/>
            <person name="Kitts P."/>
            <person name="Maglott D."/>
            <person name="Pruitt K."/>
            <person name="Sapojnikov V."/>
            <person name="Souvorov A."/>
            <person name="Mackey A.J."/>
            <person name="Waterhouse R.M."/>
            <person name="Wyder S."/>
            <person name="Zdobnov E.M."/>
            <person name="Zdobnov E.M."/>
            <person name="Wyder S."/>
            <person name="Kriventseva E.V."/>
            <person name="Kadowaki T."/>
            <person name="Bork P."/>
            <person name="Aranda M."/>
            <person name="Bao R."/>
            <person name="Beermann A."/>
            <person name="Berns N."/>
            <person name="Bolognesi R."/>
            <person name="Bonneton F."/>
            <person name="Bopp D."/>
            <person name="Brown S.J."/>
            <person name="Bucher G."/>
            <person name="Butts T."/>
            <person name="Chaumot A."/>
            <person name="Denell R.E."/>
            <person name="Ferrier D.E."/>
            <person name="Friedrich M."/>
            <person name="Gordon C.M."/>
            <person name="Jindra M."/>
            <person name="Klingler M."/>
            <person name="Lan Q."/>
            <person name="Lattorff H.M."/>
            <person name="Laudet V."/>
            <person name="von Levetsow C."/>
            <person name="Liu Z."/>
            <person name="Lutz R."/>
            <person name="Lynch J.A."/>
            <person name="da Fonseca R.N."/>
            <person name="Posnien N."/>
            <person name="Reuter R."/>
            <person name="Roth S."/>
            <person name="Savard J."/>
            <person name="Schinko J.B."/>
            <person name="Schmitt C."/>
            <person name="Schoppmeier M."/>
            <person name="Schroder R."/>
            <person name="Shippy T.D."/>
            <person name="Simonnet F."/>
            <person name="Marques-Souza H."/>
            <person name="Tautz D."/>
            <person name="Tomoyasu Y."/>
            <person name="Trauner J."/>
            <person name="Van der Zee M."/>
            <person name="Vervoort M."/>
            <person name="Wittkopp N."/>
            <person name="Wimmer E.A."/>
            <person name="Yang X."/>
            <person name="Jones A.K."/>
            <person name="Sattelle D.B."/>
            <person name="Ebert P.R."/>
            <person name="Nelson D."/>
            <person name="Scott J.G."/>
            <person name="Beeman R.W."/>
            <person name="Muthukrishnan S."/>
            <person name="Kramer K.J."/>
            <person name="Arakane Y."/>
            <person name="Beeman R.W."/>
            <person name="Zhu Q."/>
            <person name="Hogenkamp D."/>
            <person name="Dixit R."/>
            <person name="Oppert B."/>
            <person name="Jiang H."/>
            <person name="Zou Z."/>
            <person name="Marshall J."/>
            <person name="Elpidina E."/>
            <person name="Vinokurov K."/>
            <person name="Oppert C."/>
            <person name="Zou Z."/>
            <person name="Evans J."/>
            <person name="Lu Z."/>
            <person name="Zhao P."/>
            <person name="Sumathipala N."/>
            <person name="Altincicek B."/>
            <person name="Vilcinskas A."/>
            <person name="Williams M."/>
            <person name="Hultmark D."/>
            <person name="Hetru C."/>
            <person name="Jiang H."/>
            <person name="Grimmelikhuijzen C.J."/>
            <person name="Hauser F."/>
            <person name="Cazzamali G."/>
            <person name="Williamson M."/>
            <person name="Park Y."/>
            <person name="Li B."/>
            <person name="Tanaka Y."/>
            <person name="Predel R."/>
            <person name="Neupert S."/>
            <person name="Schachtner J."/>
            <person name="Verleyen P."/>
            <person name="Raible F."/>
            <person name="Bork P."/>
            <person name="Friedrich M."/>
            <person name="Walden K.K."/>
            <person name="Robertson H.M."/>
            <person name="Angeli S."/>
            <person name="Foret S."/>
            <person name="Bucher G."/>
            <person name="Schuetz S."/>
            <person name="Maleszka R."/>
            <person name="Wimmer E.A."/>
            <person name="Beeman R.W."/>
            <person name="Lorenzen M."/>
            <person name="Tomoyasu Y."/>
            <person name="Miller S.C."/>
            <person name="Grossmann D."/>
            <person name="Bucher G."/>
        </authorList>
    </citation>
    <scope>NUCLEOTIDE SEQUENCE [LARGE SCALE GENOMIC DNA]</scope>
    <source>
        <strain evidence="9 10">Georgia GA2</strain>
    </source>
</reference>
<dbReference type="PANTHER" id="PTHR21143:SF133">
    <property type="entry name" value="GUSTATORY AND PHEROMONE RECEPTOR 32A-RELATED"/>
    <property type="match status" value="1"/>
</dbReference>
<evidence type="ECO:0000256" key="6">
    <source>
        <dbReference type="ARBA" id="ARBA00023170"/>
    </source>
</evidence>
<organism evidence="9 10">
    <name type="scientific">Tribolium castaneum</name>
    <name type="common">Red flour beetle</name>
    <dbReference type="NCBI Taxonomy" id="7070"/>
    <lineage>
        <taxon>Eukaryota</taxon>
        <taxon>Metazoa</taxon>
        <taxon>Ecdysozoa</taxon>
        <taxon>Arthropoda</taxon>
        <taxon>Hexapoda</taxon>
        <taxon>Insecta</taxon>
        <taxon>Pterygota</taxon>
        <taxon>Neoptera</taxon>
        <taxon>Endopterygota</taxon>
        <taxon>Coleoptera</taxon>
        <taxon>Polyphaga</taxon>
        <taxon>Cucujiformia</taxon>
        <taxon>Tenebrionidae</taxon>
        <taxon>Tenebrionidae incertae sedis</taxon>
        <taxon>Tribolium</taxon>
    </lineage>
</organism>
<dbReference type="GO" id="GO:0043025">
    <property type="term" value="C:neuronal cell body"/>
    <property type="evidence" value="ECO:0000318"/>
    <property type="project" value="GO_Central"/>
</dbReference>
<dbReference type="AlphaFoldDB" id="D6WTL8"/>
<evidence type="ECO:0000256" key="8">
    <source>
        <dbReference type="RuleBase" id="RU363108"/>
    </source>
</evidence>
<keyword evidence="6 8" id="KW-0675">Receptor</keyword>
<feature type="transmembrane region" description="Helical" evidence="8">
    <location>
        <begin position="68"/>
        <end position="86"/>
    </location>
</feature>
<dbReference type="GO" id="GO:0050909">
    <property type="term" value="P:sensory perception of taste"/>
    <property type="evidence" value="ECO:0007669"/>
    <property type="project" value="InterPro"/>
</dbReference>
<gene>
    <name evidence="9" type="primary">TcGr131</name>
    <name evidence="9" type="ORF">TcasGA2_TC030220</name>
</gene>
<evidence type="ECO:0000256" key="3">
    <source>
        <dbReference type="ARBA" id="ARBA00022692"/>
    </source>
</evidence>
<feature type="transmembrane region" description="Helical" evidence="8">
    <location>
        <begin position="281"/>
        <end position="305"/>
    </location>
</feature>
<comment type="similarity">
    <text evidence="8">Belongs to the insect chemoreceptor superfamily. Gustatory receptor (GR) family.</text>
</comment>
<feature type="transmembrane region" description="Helical" evidence="8">
    <location>
        <begin position="360"/>
        <end position="383"/>
    </location>
</feature>
<protein>
    <recommendedName>
        <fullName evidence="8">Gustatory receptor</fullName>
    </recommendedName>
</protein>
<evidence type="ECO:0000256" key="4">
    <source>
        <dbReference type="ARBA" id="ARBA00022989"/>
    </source>
</evidence>
<keyword evidence="5 8" id="KW-0472">Membrane</keyword>
<accession>D6WTL8</accession>
<dbReference type="GO" id="GO:0030424">
    <property type="term" value="C:axon"/>
    <property type="evidence" value="ECO:0000318"/>
    <property type="project" value="GO_Central"/>
</dbReference>
<evidence type="ECO:0000313" key="9">
    <source>
        <dbReference type="EMBL" id="EFA07624.1"/>
    </source>
</evidence>
<dbReference type="Pfam" id="PF08395">
    <property type="entry name" value="7tm_7"/>
    <property type="match status" value="1"/>
</dbReference>